<dbReference type="GO" id="GO:0003676">
    <property type="term" value="F:nucleic acid binding"/>
    <property type="evidence" value="ECO:0007669"/>
    <property type="project" value="InterPro"/>
</dbReference>
<evidence type="ECO:0000313" key="5">
    <source>
        <dbReference type="Proteomes" id="UP000005207"/>
    </source>
</evidence>
<feature type="region of interest" description="Disordered" evidence="2">
    <location>
        <begin position="493"/>
        <end position="529"/>
    </location>
</feature>
<dbReference type="InterPro" id="IPR026523">
    <property type="entry name" value="PNMA"/>
</dbReference>
<proteinExistence type="predicted"/>
<reference evidence="4" key="2">
    <citation type="submission" date="2025-08" db="UniProtKB">
        <authorList>
            <consortium name="Ensembl"/>
        </authorList>
    </citation>
    <scope>IDENTIFICATION</scope>
</reference>
<reference evidence="4" key="3">
    <citation type="submission" date="2025-09" db="UniProtKB">
        <authorList>
            <consortium name="Ensembl"/>
        </authorList>
    </citation>
    <scope>IDENTIFICATION</scope>
</reference>
<dbReference type="SUPFAM" id="SSF57756">
    <property type="entry name" value="Retrovirus zinc finger-like domains"/>
    <property type="match status" value="1"/>
</dbReference>
<sequence length="529" mass="58846">MNMDLLESLSVKIPNVVLVSGVPAYEVEEVEDFLLQYGAIERSVPINSPGSEFNNMLVVEFKTGSAFDLLGPILLYTFKPLDNEYHIRSLSKIYAATVGCTKTKTYLADLKQVAKLSGRDFAEVLQELMTQINGAVSELRPGKSEGFKQECAAVSECKPAAIPDQQTHNMAIPVTSSAALHSTATEGHSISMSAAELNPPEVQRYVVEHIVKSEDVNIRSSHRLRMFSGRLPHPQHEVDYDTWRSGVDLILKDPAISELRRSRHILDSVLPPAADIIKHLNPDLPAETYIQHLDSAYGIVQDGEELYVKFMDTLQDSGEKPSGYLQRLQVALSLAVKRGGVKQSEVNRHLLSQFCRGCWDSSLISELQLKQRKSNPPSFAELLLLLRTEEDREASKTLRMKQHLGTPRHRVAAQAQFAVEEGRGVCAALSTLTQQMAEIQKQLAALTASQSHQSCTPVPKQHQKQRTDTQGNISSNPKPGFCFRCGEDGHIRPQCENRPNPALVNTKRKQFSERKPKWQKGNSSTGHLN</sequence>
<reference evidence="5" key="1">
    <citation type="submission" date="2012-01" db="EMBL/GenBank/DDBJ databases">
        <title>The Genome Sequence of Oreochromis niloticus (Nile Tilapia).</title>
        <authorList>
            <consortium name="Broad Institute Genome Assembly Team"/>
            <consortium name="Broad Institute Sequencing Platform"/>
            <person name="Di Palma F."/>
            <person name="Johnson J."/>
            <person name="Lander E.S."/>
            <person name="Lindblad-Toh K."/>
        </authorList>
    </citation>
    <scope>NUCLEOTIDE SEQUENCE [LARGE SCALE GENOMIC DNA]</scope>
</reference>
<dbReference type="PROSITE" id="PS50158">
    <property type="entry name" value="ZF_CCHC"/>
    <property type="match status" value="1"/>
</dbReference>
<dbReference type="PANTHER" id="PTHR23095:SF53">
    <property type="entry name" value="ZINC FINGER CCHC DOMAIN-CONTAINING PROTEIN 12-LIKE"/>
    <property type="match status" value="1"/>
</dbReference>
<name>A0A669D3Z6_ORENI</name>
<keyword evidence="1" id="KW-0479">Metal-binding</keyword>
<dbReference type="InterPro" id="IPR001878">
    <property type="entry name" value="Znf_CCHC"/>
</dbReference>
<protein>
    <recommendedName>
        <fullName evidence="3">CCHC-type domain-containing protein</fullName>
    </recommendedName>
</protein>
<keyword evidence="1" id="KW-0863">Zinc-finger</keyword>
<dbReference type="Ensembl" id="ENSONIT00000088301.1">
    <property type="protein sequence ID" value="ENSONIP00000054527.1"/>
    <property type="gene ID" value="ENSONIG00000041292.1"/>
</dbReference>
<evidence type="ECO:0000259" key="3">
    <source>
        <dbReference type="PROSITE" id="PS50158"/>
    </source>
</evidence>
<dbReference type="Pfam" id="PF14893">
    <property type="entry name" value="PNMA"/>
    <property type="match status" value="1"/>
</dbReference>
<evidence type="ECO:0000313" key="4">
    <source>
        <dbReference type="Ensembl" id="ENSONIP00000054527.1"/>
    </source>
</evidence>
<dbReference type="InterPro" id="IPR048270">
    <property type="entry name" value="PNMA_C"/>
</dbReference>
<dbReference type="OMA" id="PQHEVDY"/>
<dbReference type="AlphaFoldDB" id="A0A669D3Z6"/>
<dbReference type="GO" id="GO:0008270">
    <property type="term" value="F:zinc ion binding"/>
    <property type="evidence" value="ECO:0007669"/>
    <property type="project" value="UniProtKB-KW"/>
</dbReference>
<evidence type="ECO:0000256" key="1">
    <source>
        <dbReference type="PROSITE-ProRule" id="PRU00047"/>
    </source>
</evidence>
<dbReference type="InterPro" id="IPR036875">
    <property type="entry name" value="Znf_CCHC_sf"/>
</dbReference>
<dbReference type="InParanoid" id="A0A669D3Z6"/>
<feature type="compositionally biased region" description="Polar residues" evidence="2">
    <location>
        <begin position="520"/>
        <end position="529"/>
    </location>
</feature>
<feature type="region of interest" description="Disordered" evidence="2">
    <location>
        <begin position="452"/>
        <end position="479"/>
    </location>
</feature>
<keyword evidence="1" id="KW-0862">Zinc</keyword>
<dbReference type="GeneTree" id="ENSGT01030000234522"/>
<organism evidence="4 5">
    <name type="scientific">Oreochromis niloticus</name>
    <name type="common">Nile tilapia</name>
    <name type="synonym">Tilapia nilotica</name>
    <dbReference type="NCBI Taxonomy" id="8128"/>
    <lineage>
        <taxon>Eukaryota</taxon>
        <taxon>Metazoa</taxon>
        <taxon>Chordata</taxon>
        <taxon>Craniata</taxon>
        <taxon>Vertebrata</taxon>
        <taxon>Euteleostomi</taxon>
        <taxon>Actinopterygii</taxon>
        <taxon>Neopterygii</taxon>
        <taxon>Teleostei</taxon>
        <taxon>Neoteleostei</taxon>
        <taxon>Acanthomorphata</taxon>
        <taxon>Ovalentaria</taxon>
        <taxon>Cichlomorphae</taxon>
        <taxon>Cichliformes</taxon>
        <taxon>Cichlidae</taxon>
        <taxon>African cichlids</taxon>
        <taxon>Pseudocrenilabrinae</taxon>
        <taxon>Oreochromini</taxon>
        <taxon>Oreochromis</taxon>
    </lineage>
</organism>
<dbReference type="PANTHER" id="PTHR23095">
    <property type="entry name" value="PARANEOPLASTIC ANTIGEN"/>
    <property type="match status" value="1"/>
</dbReference>
<dbReference type="Proteomes" id="UP000005207">
    <property type="component" value="Linkage group LG20"/>
</dbReference>
<feature type="compositionally biased region" description="Polar residues" evidence="2">
    <location>
        <begin position="468"/>
        <end position="477"/>
    </location>
</feature>
<keyword evidence="5" id="KW-1185">Reference proteome</keyword>
<accession>A0A669D3Z6</accession>
<feature type="domain" description="CCHC-type" evidence="3">
    <location>
        <begin position="482"/>
        <end position="497"/>
    </location>
</feature>
<evidence type="ECO:0000256" key="2">
    <source>
        <dbReference type="SAM" id="MobiDB-lite"/>
    </source>
</evidence>